<dbReference type="PANTHER" id="PTHR43139:SF52">
    <property type="entry name" value="SI:DKEY-122A22.2"/>
    <property type="match status" value="1"/>
</dbReference>
<dbReference type="AlphaFoldDB" id="A0A4R0MXW8"/>
<organism evidence="2 3">
    <name type="scientific">Pedobacter frigiditerrae</name>
    <dbReference type="NCBI Taxonomy" id="2530452"/>
    <lineage>
        <taxon>Bacteria</taxon>
        <taxon>Pseudomonadati</taxon>
        <taxon>Bacteroidota</taxon>
        <taxon>Sphingobacteriia</taxon>
        <taxon>Sphingobacteriales</taxon>
        <taxon>Sphingobacteriaceae</taxon>
        <taxon>Pedobacter</taxon>
    </lineage>
</organism>
<dbReference type="OrthoDB" id="59888at2"/>
<proteinExistence type="predicted"/>
<protein>
    <submittedName>
        <fullName evidence="2">Alpha/beta hydrolase</fullName>
    </submittedName>
</protein>
<dbReference type="Gene3D" id="3.40.50.1820">
    <property type="entry name" value="alpha/beta hydrolase"/>
    <property type="match status" value="1"/>
</dbReference>
<evidence type="ECO:0000313" key="2">
    <source>
        <dbReference type="EMBL" id="TCC92141.1"/>
    </source>
</evidence>
<dbReference type="InterPro" id="IPR000073">
    <property type="entry name" value="AB_hydrolase_1"/>
</dbReference>
<evidence type="ECO:0000259" key="1">
    <source>
        <dbReference type="Pfam" id="PF00561"/>
    </source>
</evidence>
<keyword evidence="2" id="KW-0378">Hydrolase</keyword>
<reference evidence="2 3" key="1">
    <citation type="submission" date="2019-02" db="EMBL/GenBank/DDBJ databases">
        <title>Pedobacter sp. RP-1-13 sp. nov., isolated from Arctic soil.</title>
        <authorList>
            <person name="Dahal R.H."/>
        </authorList>
    </citation>
    <scope>NUCLEOTIDE SEQUENCE [LARGE SCALE GENOMIC DNA]</scope>
    <source>
        <strain evidence="2 3">RP-1-13</strain>
    </source>
</reference>
<evidence type="ECO:0000313" key="3">
    <source>
        <dbReference type="Proteomes" id="UP000292884"/>
    </source>
</evidence>
<dbReference type="EMBL" id="SJSK01000002">
    <property type="protein sequence ID" value="TCC92141.1"/>
    <property type="molecule type" value="Genomic_DNA"/>
</dbReference>
<dbReference type="PANTHER" id="PTHR43139">
    <property type="entry name" value="SI:DKEY-122A22.2"/>
    <property type="match status" value="1"/>
</dbReference>
<name>A0A4R0MXW8_9SPHI</name>
<keyword evidence="3" id="KW-1185">Reference proteome</keyword>
<dbReference type="SUPFAM" id="SSF53474">
    <property type="entry name" value="alpha/beta-Hydrolases"/>
    <property type="match status" value="1"/>
</dbReference>
<dbReference type="GO" id="GO:0016787">
    <property type="term" value="F:hydrolase activity"/>
    <property type="evidence" value="ECO:0007669"/>
    <property type="project" value="UniProtKB-KW"/>
</dbReference>
<feature type="domain" description="AB hydrolase-1" evidence="1">
    <location>
        <begin position="45"/>
        <end position="159"/>
    </location>
</feature>
<dbReference type="InterPro" id="IPR052370">
    <property type="entry name" value="Meta-cleavage_hydrolase"/>
</dbReference>
<sequence>MRNIFILYLLSICFSSFSQEKLVKVNDNNYNVFIKGFENRKENTPAIIFESGMGSDLRNWEKIIGEISTFAPVFAYDRAALGKSDKTFKMPTTKLVAENLHSILKSLKISPPYILVGHSLGGVYIRSFAGFYPNEVSALVFIDPADFTETKNDWNDIFRKMGIPEKKIDEMLYNRLYKPTKIDSLNFGPSSEAQVLGELRRTDFAETSALPLPNVPIYFFVGGKFEVPMERRSKDYDQEKFFHIKNNSNMERWRKLIHSTNKNGALIYLTNAGHYIQNDDPKSVISNIKVLTENVK</sequence>
<dbReference type="Proteomes" id="UP000292884">
    <property type="component" value="Unassembled WGS sequence"/>
</dbReference>
<gene>
    <name evidence="2" type="ORF">EZ428_10445</name>
</gene>
<dbReference type="Pfam" id="PF00561">
    <property type="entry name" value="Abhydrolase_1"/>
    <property type="match status" value="1"/>
</dbReference>
<accession>A0A4R0MXW8</accession>
<dbReference type="InterPro" id="IPR029058">
    <property type="entry name" value="AB_hydrolase_fold"/>
</dbReference>
<comment type="caution">
    <text evidence="2">The sequence shown here is derived from an EMBL/GenBank/DDBJ whole genome shotgun (WGS) entry which is preliminary data.</text>
</comment>
<dbReference type="RefSeq" id="WP_131553082.1">
    <property type="nucleotide sequence ID" value="NZ_SJSK01000002.1"/>
</dbReference>